<gene>
    <name evidence="1" type="ORF">OIU79_019897</name>
</gene>
<dbReference type="Proteomes" id="UP001151532">
    <property type="component" value="Chromosome 14"/>
</dbReference>
<organism evidence="1 2">
    <name type="scientific">Salix purpurea</name>
    <name type="common">Purple osier willow</name>
    <dbReference type="NCBI Taxonomy" id="77065"/>
    <lineage>
        <taxon>Eukaryota</taxon>
        <taxon>Viridiplantae</taxon>
        <taxon>Streptophyta</taxon>
        <taxon>Embryophyta</taxon>
        <taxon>Tracheophyta</taxon>
        <taxon>Spermatophyta</taxon>
        <taxon>Magnoliopsida</taxon>
        <taxon>eudicotyledons</taxon>
        <taxon>Gunneridae</taxon>
        <taxon>Pentapetalae</taxon>
        <taxon>rosids</taxon>
        <taxon>fabids</taxon>
        <taxon>Malpighiales</taxon>
        <taxon>Salicaceae</taxon>
        <taxon>Saliceae</taxon>
        <taxon>Salix</taxon>
    </lineage>
</organism>
<dbReference type="EMBL" id="JAPFFK010000020">
    <property type="protein sequence ID" value="KAJ6680278.1"/>
    <property type="molecule type" value="Genomic_DNA"/>
</dbReference>
<evidence type="ECO:0000313" key="2">
    <source>
        <dbReference type="Proteomes" id="UP001151532"/>
    </source>
</evidence>
<sequence>MLLLLMESSASIHHVFKKKHHANYRVWDDGWGVRFKSVFLFLLDPEFLLRLLNRCCLLQASNTVVDQVKKLSTYLFRTEIGGHVQFSVKEDEWEIRSLCRGFIHGIGC</sequence>
<evidence type="ECO:0000313" key="1">
    <source>
        <dbReference type="EMBL" id="KAJ6680278.1"/>
    </source>
</evidence>
<comment type="caution">
    <text evidence="1">The sequence shown here is derived from an EMBL/GenBank/DDBJ whole genome shotgun (WGS) entry which is preliminary data.</text>
</comment>
<protein>
    <submittedName>
        <fullName evidence="1">Uncharacterized protein</fullName>
    </submittedName>
</protein>
<reference evidence="1" key="1">
    <citation type="submission" date="2022-11" db="EMBL/GenBank/DDBJ databases">
        <authorList>
            <person name="Hyden B.L."/>
            <person name="Feng K."/>
            <person name="Yates T."/>
            <person name="Jawdy S."/>
            <person name="Smart L.B."/>
            <person name="Muchero W."/>
        </authorList>
    </citation>
    <scope>NUCLEOTIDE SEQUENCE</scope>
    <source>
        <tissue evidence="1">Shoot tip</tissue>
    </source>
</reference>
<keyword evidence="2" id="KW-1185">Reference proteome</keyword>
<dbReference type="AlphaFoldDB" id="A0A9Q0P299"/>
<reference evidence="1" key="2">
    <citation type="journal article" date="2023" name="Int. J. Mol. Sci.">
        <title>De Novo Assembly and Annotation of 11 Diverse Shrub Willow (Salix) Genomes Reveals Novel Gene Organization in Sex-Linked Regions.</title>
        <authorList>
            <person name="Hyden B."/>
            <person name="Feng K."/>
            <person name="Yates T.B."/>
            <person name="Jawdy S."/>
            <person name="Cereghino C."/>
            <person name="Smart L.B."/>
            <person name="Muchero W."/>
        </authorList>
    </citation>
    <scope>NUCLEOTIDE SEQUENCE</scope>
    <source>
        <tissue evidence="1">Shoot tip</tissue>
    </source>
</reference>
<accession>A0A9Q0P299</accession>
<proteinExistence type="predicted"/>
<name>A0A9Q0P299_SALPP</name>